<protein>
    <recommendedName>
        <fullName evidence="3">Sulfotransferase</fullName>
        <ecNumber evidence="3">2.8.2.-</ecNumber>
    </recommendedName>
</protein>
<dbReference type="InterPro" id="IPR000863">
    <property type="entry name" value="Sulfotransferase_dom"/>
</dbReference>
<keyword evidence="2 3" id="KW-0808">Transferase</keyword>
<proteinExistence type="inferred from homology"/>
<dbReference type="AlphaFoldDB" id="A0A5N6LZG8"/>
<name>A0A5N6LZG8_9ASTR</name>
<dbReference type="GO" id="GO:0008146">
    <property type="term" value="F:sulfotransferase activity"/>
    <property type="evidence" value="ECO:0007669"/>
    <property type="project" value="InterPro"/>
</dbReference>
<reference evidence="5 6" key="1">
    <citation type="submission" date="2019-05" db="EMBL/GenBank/DDBJ databases">
        <title>Mikania micrantha, genome provides insights into the molecular mechanism of rapid growth.</title>
        <authorList>
            <person name="Liu B."/>
        </authorList>
    </citation>
    <scope>NUCLEOTIDE SEQUENCE [LARGE SCALE GENOMIC DNA]</scope>
    <source>
        <strain evidence="5">NLD-2019</strain>
        <tissue evidence="5">Leaf</tissue>
    </source>
</reference>
<evidence type="ECO:0000259" key="4">
    <source>
        <dbReference type="Pfam" id="PF00685"/>
    </source>
</evidence>
<gene>
    <name evidence="5" type="ORF">E3N88_39459</name>
</gene>
<evidence type="ECO:0000256" key="1">
    <source>
        <dbReference type="ARBA" id="ARBA00005771"/>
    </source>
</evidence>
<sequence length="312" mass="36671">MEEAIETLPQHTCSWLKNRFTLYKHEDVWNSKDFLEGKLLAQQRFKADPSDIFLCSFPKTGTTWLKALVFAIITREKFNESTSPLLNTLPHDCILFLEKDPEKIEENRTNSFFPPINTHIHYHSLPKSILTSNCKIVYIYRNMKDVLVSYYHFARQIVKLQIEDAPFEEAFDEFCKGILNFGPYWDHILGYWKASLEKPEIFLFMKYEDMKKYPTTNVKKLAEFIGHPFTIEEEKAGVIENIIKLCSFENLSNLEVNKSGNHQAGKTQVIENRLFFRKAEDEEWKNYFTEEMIEKIDKLIDEKLGATGLVLK</sequence>
<dbReference type="SUPFAM" id="SSF52540">
    <property type="entry name" value="P-loop containing nucleoside triphosphate hydrolases"/>
    <property type="match status" value="1"/>
</dbReference>
<organism evidence="5 6">
    <name type="scientific">Mikania micrantha</name>
    <name type="common">bitter vine</name>
    <dbReference type="NCBI Taxonomy" id="192012"/>
    <lineage>
        <taxon>Eukaryota</taxon>
        <taxon>Viridiplantae</taxon>
        <taxon>Streptophyta</taxon>
        <taxon>Embryophyta</taxon>
        <taxon>Tracheophyta</taxon>
        <taxon>Spermatophyta</taxon>
        <taxon>Magnoliopsida</taxon>
        <taxon>eudicotyledons</taxon>
        <taxon>Gunneridae</taxon>
        <taxon>Pentapetalae</taxon>
        <taxon>asterids</taxon>
        <taxon>campanulids</taxon>
        <taxon>Asterales</taxon>
        <taxon>Asteraceae</taxon>
        <taxon>Asteroideae</taxon>
        <taxon>Heliantheae alliance</taxon>
        <taxon>Eupatorieae</taxon>
        <taxon>Mikania</taxon>
    </lineage>
</organism>
<dbReference type="OrthoDB" id="205623at2759"/>
<dbReference type="InterPro" id="IPR027417">
    <property type="entry name" value="P-loop_NTPase"/>
</dbReference>
<dbReference type="EC" id="2.8.2.-" evidence="3"/>
<dbReference type="Gene3D" id="3.40.50.300">
    <property type="entry name" value="P-loop containing nucleotide triphosphate hydrolases"/>
    <property type="match status" value="1"/>
</dbReference>
<evidence type="ECO:0000256" key="2">
    <source>
        <dbReference type="ARBA" id="ARBA00022679"/>
    </source>
</evidence>
<evidence type="ECO:0000313" key="6">
    <source>
        <dbReference type="Proteomes" id="UP000326396"/>
    </source>
</evidence>
<dbReference type="Proteomes" id="UP000326396">
    <property type="component" value="Linkage Group LG8"/>
</dbReference>
<dbReference type="Pfam" id="PF00685">
    <property type="entry name" value="Sulfotransfer_1"/>
    <property type="match status" value="1"/>
</dbReference>
<evidence type="ECO:0000313" key="5">
    <source>
        <dbReference type="EMBL" id="KAD2806082.1"/>
    </source>
</evidence>
<accession>A0A5N6LZG8</accession>
<comment type="caution">
    <text evidence="5">The sequence shown here is derived from an EMBL/GenBank/DDBJ whole genome shotgun (WGS) entry which is preliminary data.</text>
</comment>
<dbReference type="PANTHER" id="PTHR11783">
    <property type="entry name" value="SULFOTRANSFERASE SULT"/>
    <property type="match status" value="1"/>
</dbReference>
<keyword evidence="6" id="KW-1185">Reference proteome</keyword>
<feature type="domain" description="Sulfotransferase" evidence="4">
    <location>
        <begin position="49"/>
        <end position="308"/>
    </location>
</feature>
<evidence type="ECO:0000256" key="3">
    <source>
        <dbReference type="RuleBase" id="RU361155"/>
    </source>
</evidence>
<comment type="similarity">
    <text evidence="1 3">Belongs to the sulfotransferase 1 family.</text>
</comment>
<dbReference type="EMBL" id="SZYD01000018">
    <property type="protein sequence ID" value="KAD2806082.1"/>
    <property type="molecule type" value="Genomic_DNA"/>
</dbReference>